<feature type="non-terminal residue" evidence="2">
    <location>
        <position position="78"/>
    </location>
</feature>
<feature type="compositionally biased region" description="Basic residues" evidence="1">
    <location>
        <begin position="68"/>
        <end position="78"/>
    </location>
</feature>
<dbReference type="Proteomes" id="UP001341281">
    <property type="component" value="Chromosome 09"/>
</dbReference>
<evidence type="ECO:0000256" key="1">
    <source>
        <dbReference type="SAM" id="MobiDB-lite"/>
    </source>
</evidence>
<keyword evidence="3" id="KW-1185">Reference proteome</keyword>
<dbReference type="EMBL" id="CP144753">
    <property type="protein sequence ID" value="WVZ91663.1"/>
    <property type="molecule type" value="Genomic_DNA"/>
</dbReference>
<gene>
    <name evidence="2" type="ORF">U9M48_037807</name>
</gene>
<evidence type="ECO:0000313" key="3">
    <source>
        <dbReference type="Proteomes" id="UP001341281"/>
    </source>
</evidence>
<proteinExistence type="predicted"/>
<feature type="region of interest" description="Disordered" evidence="1">
    <location>
        <begin position="21"/>
        <end position="40"/>
    </location>
</feature>
<accession>A0AAQ3XAF6</accession>
<reference evidence="2 3" key="1">
    <citation type="submission" date="2024-02" db="EMBL/GenBank/DDBJ databases">
        <title>High-quality chromosome-scale genome assembly of Pensacola bahiagrass (Paspalum notatum Flugge var. saurae).</title>
        <authorList>
            <person name="Vega J.M."/>
            <person name="Podio M."/>
            <person name="Orjuela J."/>
            <person name="Siena L.A."/>
            <person name="Pessino S.C."/>
            <person name="Combes M.C."/>
            <person name="Mariac C."/>
            <person name="Albertini E."/>
            <person name="Pupilli F."/>
            <person name="Ortiz J.P.A."/>
            <person name="Leblanc O."/>
        </authorList>
    </citation>
    <scope>NUCLEOTIDE SEQUENCE [LARGE SCALE GENOMIC DNA]</scope>
    <source>
        <strain evidence="2">R1</strain>
        <tissue evidence="2">Leaf</tissue>
    </source>
</reference>
<evidence type="ECO:0000313" key="2">
    <source>
        <dbReference type="EMBL" id="WVZ91663.1"/>
    </source>
</evidence>
<dbReference type="AlphaFoldDB" id="A0AAQ3XAF6"/>
<sequence length="78" mass="8420">SSPPKNPTAGLLRVPFPASYYSSRDSSQASAASSSFRSRGAAELPLHPRCRFDGNSSAPPLYGSCLGLRRRRAPTRNR</sequence>
<protein>
    <submittedName>
        <fullName evidence="2">Uncharacterized protein</fullName>
    </submittedName>
</protein>
<name>A0AAQ3XAF6_PASNO</name>
<organism evidence="2 3">
    <name type="scientific">Paspalum notatum var. saurae</name>
    <dbReference type="NCBI Taxonomy" id="547442"/>
    <lineage>
        <taxon>Eukaryota</taxon>
        <taxon>Viridiplantae</taxon>
        <taxon>Streptophyta</taxon>
        <taxon>Embryophyta</taxon>
        <taxon>Tracheophyta</taxon>
        <taxon>Spermatophyta</taxon>
        <taxon>Magnoliopsida</taxon>
        <taxon>Liliopsida</taxon>
        <taxon>Poales</taxon>
        <taxon>Poaceae</taxon>
        <taxon>PACMAD clade</taxon>
        <taxon>Panicoideae</taxon>
        <taxon>Andropogonodae</taxon>
        <taxon>Paspaleae</taxon>
        <taxon>Paspalinae</taxon>
        <taxon>Paspalum</taxon>
    </lineage>
</organism>
<feature type="region of interest" description="Disordered" evidence="1">
    <location>
        <begin position="47"/>
        <end position="78"/>
    </location>
</feature>